<evidence type="ECO:0000256" key="2">
    <source>
        <dbReference type="ARBA" id="ARBA00004296"/>
    </source>
</evidence>
<keyword evidence="8" id="KW-0862">Zinc</keyword>
<dbReference type="InterPro" id="IPR001365">
    <property type="entry name" value="A_deaminase_dom"/>
</dbReference>
<evidence type="ECO:0000313" key="12">
    <source>
        <dbReference type="Proteomes" id="UP000326759"/>
    </source>
</evidence>
<feature type="domain" description="Adenosine deaminase" evidence="10">
    <location>
        <begin position="15"/>
        <end position="370"/>
    </location>
</feature>
<evidence type="ECO:0000256" key="3">
    <source>
        <dbReference type="ARBA" id="ARBA00006676"/>
    </source>
</evidence>
<dbReference type="GO" id="GO:0005829">
    <property type="term" value="C:cytosol"/>
    <property type="evidence" value="ECO:0007669"/>
    <property type="project" value="TreeGrafter"/>
</dbReference>
<dbReference type="PANTHER" id="PTHR11409">
    <property type="entry name" value="ADENOSINE DEAMINASE"/>
    <property type="match status" value="1"/>
</dbReference>
<gene>
    <name evidence="11" type="primary">Ada</name>
    <name evidence="11" type="ORF">Anas_00182</name>
</gene>
<evidence type="ECO:0000256" key="4">
    <source>
        <dbReference type="ARBA" id="ARBA00012784"/>
    </source>
</evidence>
<dbReference type="AlphaFoldDB" id="A0A5N5TKT6"/>
<dbReference type="EC" id="3.5.4.4" evidence="4"/>
<name>A0A5N5TKT6_9CRUS</name>
<dbReference type="Proteomes" id="UP000326759">
    <property type="component" value="Unassembled WGS sequence"/>
</dbReference>
<dbReference type="NCBIfam" id="TIGR01430">
    <property type="entry name" value="aden_deam"/>
    <property type="match status" value="1"/>
</dbReference>
<keyword evidence="12" id="KW-1185">Reference proteome</keyword>
<evidence type="ECO:0000256" key="6">
    <source>
        <dbReference type="ARBA" id="ARBA00022723"/>
    </source>
</evidence>
<comment type="similarity">
    <text evidence="3">Belongs to the metallo-dependent hydrolases superfamily. Adenosine and AMP deaminases family.</text>
</comment>
<dbReference type="PANTHER" id="PTHR11409:SF43">
    <property type="entry name" value="ADENOSINE DEAMINASE"/>
    <property type="match status" value="1"/>
</dbReference>
<dbReference type="GO" id="GO:0046872">
    <property type="term" value="F:metal ion binding"/>
    <property type="evidence" value="ECO:0007669"/>
    <property type="project" value="UniProtKB-KW"/>
</dbReference>
<dbReference type="GO" id="GO:0009168">
    <property type="term" value="P:purine ribonucleoside monophosphate biosynthetic process"/>
    <property type="evidence" value="ECO:0007669"/>
    <property type="project" value="InterPro"/>
</dbReference>
<dbReference type="OrthoDB" id="272271at2759"/>
<protein>
    <recommendedName>
        <fullName evidence="5">Adenosine deaminase</fullName>
        <ecNumber evidence="4">3.5.4.4</ecNumber>
    </recommendedName>
</protein>
<keyword evidence="7" id="KW-0378">Hydrolase</keyword>
<comment type="caution">
    <text evidence="11">The sequence shown here is derived from an EMBL/GenBank/DDBJ whole genome shotgun (WGS) entry which is preliminary data.</text>
</comment>
<dbReference type="GO" id="GO:0043103">
    <property type="term" value="P:hypoxanthine salvage"/>
    <property type="evidence" value="ECO:0007669"/>
    <property type="project" value="TreeGrafter"/>
</dbReference>
<dbReference type="GO" id="GO:0060169">
    <property type="term" value="P:negative regulation of adenosine receptor signaling pathway"/>
    <property type="evidence" value="ECO:0007669"/>
    <property type="project" value="TreeGrafter"/>
</dbReference>
<evidence type="ECO:0000256" key="7">
    <source>
        <dbReference type="ARBA" id="ARBA00022801"/>
    </source>
</evidence>
<accession>A0A5N5TKT6</accession>
<dbReference type="InterPro" id="IPR006330">
    <property type="entry name" value="Ado/ade_deaminase"/>
</dbReference>
<proteinExistence type="inferred from homology"/>
<evidence type="ECO:0000256" key="1">
    <source>
        <dbReference type="ARBA" id="ARBA00001947"/>
    </source>
</evidence>
<dbReference type="GO" id="GO:0004000">
    <property type="term" value="F:adenosine deaminase activity"/>
    <property type="evidence" value="ECO:0007669"/>
    <property type="project" value="UniProtKB-ARBA"/>
</dbReference>
<comment type="subcellular location">
    <subcellularLocation>
        <location evidence="2">Cell membrane</location>
        <topology evidence="2">Peripheral membrane protein</topology>
        <orientation evidence="2">Extracellular side</orientation>
    </subcellularLocation>
</comment>
<evidence type="ECO:0000313" key="11">
    <source>
        <dbReference type="EMBL" id="KAB7506780.1"/>
    </source>
</evidence>
<dbReference type="GO" id="GO:0009897">
    <property type="term" value="C:external side of plasma membrane"/>
    <property type="evidence" value="ECO:0007669"/>
    <property type="project" value="TreeGrafter"/>
</dbReference>
<evidence type="ECO:0000256" key="5">
    <source>
        <dbReference type="ARBA" id="ARBA00018099"/>
    </source>
</evidence>
<sequence length="414" mass="46940">MYVLHEPLRVQPKCRVELHVHLDGAIRPETIWEVMRKKQLNLPGDGSLDDLKRSLRVNEPRDLLHFLQPFSLFLPAFRGDLEAIERFSFEFVEDQSKESVAYCEARFCPHLLLDSQSTIDLVNNDETENTVGDQITTDGSNVAAKQILEAALRGIQKGEEKYNTKVRLILCCIRGKSEWSWDILNLCEEYRSRGVVGIDIAGNDEVAGEGLQIEEFSIFEKAKEKGIHRTIHAGEEGGWESVKQALTSLNAERIGHGYRVIENEDFYKECIEKRVHFEMCPHSSYMTGAIKGLNIPSKRHPILRLAEDGASFSINSDDPTITGTHLSEEYELLRKWGFNEALFTKANFEAAYKCFLPPEEKQELLAELRKAYGIISDNEISTNDKTDNSSRTKGSGSPSLKPAVKIASWEDRTF</sequence>
<reference evidence="11 12" key="1">
    <citation type="journal article" date="2019" name="PLoS Biol.">
        <title>Sex chromosomes control vertical transmission of feminizing Wolbachia symbionts in an isopod.</title>
        <authorList>
            <person name="Becking T."/>
            <person name="Chebbi M.A."/>
            <person name="Giraud I."/>
            <person name="Moumen B."/>
            <person name="Laverre T."/>
            <person name="Caubet Y."/>
            <person name="Peccoud J."/>
            <person name="Gilbert C."/>
            <person name="Cordaux R."/>
        </authorList>
    </citation>
    <scope>NUCLEOTIDE SEQUENCE [LARGE SCALE GENOMIC DNA]</scope>
    <source>
        <strain evidence="11">ANa2</strain>
        <tissue evidence="11">Whole body excluding digestive tract and cuticle</tissue>
    </source>
</reference>
<dbReference type="SUPFAM" id="SSF51556">
    <property type="entry name" value="Metallo-dependent hydrolases"/>
    <property type="match status" value="1"/>
</dbReference>
<dbReference type="PROSITE" id="PS00485">
    <property type="entry name" value="A_DEAMINASE"/>
    <property type="match status" value="1"/>
</dbReference>
<evidence type="ECO:0000259" key="10">
    <source>
        <dbReference type="Pfam" id="PF00962"/>
    </source>
</evidence>
<organism evidence="11 12">
    <name type="scientific">Armadillidium nasatum</name>
    <dbReference type="NCBI Taxonomy" id="96803"/>
    <lineage>
        <taxon>Eukaryota</taxon>
        <taxon>Metazoa</taxon>
        <taxon>Ecdysozoa</taxon>
        <taxon>Arthropoda</taxon>
        <taxon>Crustacea</taxon>
        <taxon>Multicrustacea</taxon>
        <taxon>Malacostraca</taxon>
        <taxon>Eumalacostraca</taxon>
        <taxon>Peracarida</taxon>
        <taxon>Isopoda</taxon>
        <taxon>Oniscidea</taxon>
        <taxon>Crinocheta</taxon>
        <taxon>Armadillidiidae</taxon>
        <taxon>Armadillidium</taxon>
    </lineage>
</organism>
<feature type="region of interest" description="Disordered" evidence="9">
    <location>
        <begin position="379"/>
        <end position="402"/>
    </location>
</feature>
<dbReference type="EMBL" id="SEYY01000660">
    <property type="protein sequence ID" value="KAB7506780.1"/>
    <property type="molecule type" value="Genomic_DNA"/>
</dbReference>
<evidence type="ECO:0000256" key="8">
    <source>
        <dbReference type="ARBA" id="ARBA00022833"/>
    </source>
</evidence>
<dbReference type="GO" id="GO:0006154">
    <property type="term" value="P:adenosine catabolic process"/>
    <property type="evidence" value="ECO:0007669"/>
    <property type="project" value="TreeGrafter"/>
</dbReference>
<dbReference type="InterPro" id="IPR032466">
    <property type="entry name" value="Metal_Hydrolase"/>
</dbReference>
<keyword evidence="6" id="KW-0479">Metal-binding</keyword>
<dbReference type="Pfam" id="PF00962">
    <property type="entry name" value="A_deaminase"/>
    <property type="match status" value="1"/>
</dbReference>
<comment type="cofactor">
    <cofactor evidence="1">
        <name>Zn(2+)</name>
        <dbReference type="ChEBI" id="CHEBI:29105"/>
    </cofactor>
</comment>
<dbReference type="Gene3D" id="3.20.20.140">
    <property type="entry name" value="Metal-dependent hydrolases"/>
    <property type="match status" value="1"/>
</dbReference>
<dbReference type="GO" id="GO:0046103">
    <property type="term" value="P:inosine biosynthetic process"/>
    <property type="evidence" value="ECO:0007669"/>
    <property type="project" value="TreeGrafter"/>
</dbReference>
<evidence type="ECO:0000256" key="9">
    <source>
        <dbReference type="SAM" id="MobiDB-lite"/>
    </source>
</evidence>
<dbReference type="InterPro" id="IPR006650">
    <property type="entry name" value="A/AMP_deam_AS"/>
</dbReference>